<dbReference type="GO" id="GO:0008757">
    <property type="term" value="F:S-adenosylmethionine-dependent methyltransferase activity"/>
    <property type="evidence" value="ECO:0007669"/>
    <property type="project" value="InterPro"/>
</dbReference>
<dbReference type="InterPro" id="IPR013216">
    <property type="entry name" value="Methyltransf_11"/>
</dbReference>
<keyword evidence="2" id="KW-0489">Methyltransferase</keyword>
<organism evidence="2 3">
    <name type="scientific">Halomonas heilongjiangensis</name>
    <dbReference type="NCBI Taxonomy" id="1387883"/>
    <lineage>
        <taxon>Bacteria</taxon>
        <taxon>Pseudomonadati</taxon>
        <taxon>Pseudomonadota</taxon>
        <taxon>Gammaproteobacteria</taxon>
        <taxon>Oceanospirillales</taxon>
        <taxon>Halomonadaceae</taxon>
        <taxon>Halomonas</taxon>
    </lineage>
</organism>
<dbReference type="AlphaFoldDB" id="A0A2N7TM11"/>
<protein>
    <submittedName>
        <fullName evidence="2">SAM-dependent methyltransferase</fullName>
    </submittedName>
</protein>
<proteinExistence type="predicted"/>
<dbReference type="GO" id="GO:0032259">
    <property type="term" value="P:methylation"/>
    <property type="evidence" value="ECO:0007669"/>
    <property type="project" value="UniProtKB-KW"/>
</dbReference>
<keyword evidence="2" id="KW-0808">Transferase</keyword>
<evidence type="ECO:0000313" key="2">
    <source>
        <dbReference type="EMBL" id="PMR69220.1"/>
    </source>
</evidence>
<dbReference type="SUPFAM" id="SSF53335">
    <property type="entry name" value="S-adenosyl-L-methionine-dependent methyltransferases"/>
    <property type="match status" value="1"/>
</dbReference>
<gene>
    <name evidence="2" type="ORF">C1H66_11610</name>
</gene>
<dbReference type="PANTHER" id="PTHR43591">
    <property type="entry name" value="METHYLTRANSFERASE"/>
    <property type="match status" value="1"/>
</dbReference>
<dbReference type="InterPro" id="IPR029063">
    <property type="entry name" value="SAM-dependent_MTases_sf"/>
</dbReference>
<dbReference type="CDD" id="cd02440">
    <property type="entry name" value="AdoMet_MTases"/>
    <property type="match status" value="1"/>
</dbReference>
<dbReference type="Gene3D" id="3.40.50.150">
    <property type="entry name" value="Vaccinia Virus protein VP39"/>
    <property type="match status" value="1"/>
</dbReference>
<keyword evidence="3" id="KW-1185">Reference proteome</keyword>
<name>A0A2N7TM11_9GAMM</name>
<reference evidence="2 3" key="1">
    <citation type="submission" date="2018-01" db="EMBL/GenBank/DDBJ databases">
        <title>Halomonas endophytica sp. nov., isolated from storage liquid in the stems of Populus euphratica.</title>
        <authorList>
            <person name="Chen C."/>
        </authorList>
    </citation>
    <scope>NUCLEOTIDE SEQUENCE [LARGE SCALE GENOMIC DNA]</scope>
    <source>
        <strain evidence="2 3">DSM 26881</strain>
    </source>
</reference>
<dbReference type="Pfam" id="PF08241">
    <property type="entry name" value="Methyltransf_11"/>
    <property type="match status" value="1"/>
</dbReference>
<feature type="domain" description="Methyltransferase type 11" evidence="1">
    <location>
        <begin position="70"/>
        <end position="163"/>
    </location>
</feature>
<dbReference type="Proteomes" id="UP000235346">
    <property type="component" value="Unassembled WGS sequence"/>
</dbReference>
<evidence type="ECO:0000313" key="3">
    <source>
        <dbReference type="Proteomes" id="UP000235346"/>
    </source>
</evidence>
<accession>A0A2N7TM11</accession>
<evidence type="ECO:0000259" key="1">
    <source>
        <dbReference type="Pfam" id="PF08241"/>
    </source>
</evidence>
<comment type="caution">
    <text evidence="2">The sequence shown here is derived from an EMBL/GenBank/DDBJ whole genome shotgun (WGS) entry which is preliminary data.</text>
</comment>
<dbReference type="OrthoDB" id="9795634at2"/>
<sequence length="293" mass="32148">MRVQVSCKHAVSYLLGLILQAKREITVEPSERKDVWAAGDLYEPYVGRWSRQVAKAFLDWLAVPEKQAWLDVGCGTGALTQTIIETGNPSSVIGIDSSPGYTEYAKARIASPYVRFEVGDAQSLPIDTASLDAAVSGLVLNFVPRPPQAVAEMARVVRPGSVVAAYVWDYAGKMELMRYFWNAAVALDASAIDLDEGRRFPICQPTPLTELFAQAGLSEVEVCPIDVATDFRDFDDYWSPFLGGQGPAPGYAVSLSDDRRAVLRERIRSELPLSKDGSIHLIARAWAVRGRKP</sequence>
<dbReference type="PANTHER" id="PTHR43591:SF24">
    <property type="entry name" value="2-METHOXY-6-POLYPRENYL-1,4-BENZOQUINOL METHYLASE, MITOCHONDRIAL"/>
    <property type="match status" value="1"/>
</dbReference>
<dbReference type="EMBL" id="PNRE01000051">
    <property type="protein sequence ID" value="PMR69220.1"/>
    <property type="molecule type" value="Genomic_DNA"/>
</dbReference>